<feature type="region of interest" description="Disordered" evidence="1">
    <location>
        <begin position="41"/>
        <end position="74"/>
    </location>
</feature>
<protein>
    <submittedName>
        <fullName evidence="2">Uncharacterized protein</fullName>
    </submittedName>
</protein>
<feature type="compositionally biased region" description="Basic and acidic residues" evidence="1">
    <location>
        <begin position="41"/>
        <end position="63"/>
    </location>
</feature>
<evidence type="ECO:0000313" key="2">
    <source>
        <dbReference type="EMBL" id="KAK8057710.1"/>
    </source>
</evidence>
<accession>A0ABR1UI15</accession>
<feature type="compositionally biased region" description="Low complexity" evidence="1">
    <location>
        <begin position="1"/>
        <end position="11"/>
    </location>
</feature>
<comment type="caution">
    <text evidence="2">The sequence shown here is derived from an EMBL/GenBank/DDBJ whole genome shotgun (WGS) entry which is preliminary data.</text>
</comment>
<dbReference type="EMBL" id="JAQQWM010000007">
    <property type="protein sequence ID" value="KAK8057710.1"/>
    <property type="molecule type" value="Genomic_DNA"/>
</dbReference>
<organism evidence="2 3">
    <name type="scientific">Apiospora saccharicola</name>
    <dbReference type="NCBI Taxonomy" id="335842"/>
    <lineage>
        <taxon>Eukaryota</taxon>
        <taxon>Fungi</taxon>
        <taxon>Dikarya</taxon>
        <taxon>Ascomycota</taxon>
        <taxon>Pezizomycotina</taxon>
        <taxon>Sordariomycetes</taxon>
        <taxon>Xylariomycetidae</taxon>
        <taxon>Amphisphaeriales</taxon>
        <taxon>Apiosporaceae</taxon>
        <taxon>Apiospora</taxon>
    </lineage>
</organism>
<evidence type="ECO:0000256" key="1">
    <source>
        <dbReference type="SAM" id="MobiDB-lite"/>
    </source>
</evidence>
<proteinExistence type="predicted"/>
<gene>
    <name evidence="2" type="ORF">PG996_011647</name>
</gene>
<evidence type="ECO:0000313" key="3">
    <source>
        <dbReference type="Proteomes" id="UP001446871"/>
    </source>
</evidence>
<sequence length="80" mass="8373">MAIPSAKSESASAKEEASTFEVDNGPELSCTVDTAASETKTLGKLDTVEESRSVDTADNKEETEQGSTDDSGTGWLCVIL</sequence>
<keyword evidence="3" id="KW-1185">Reference proteome</keyword>
<name>A0ABR1UI15_9PEZI</name>
<reference evidence="2 3" key="1">
    <citation type="submission" date="2023-01" db="EMBL/GenBank/DDBJ databases">
        <title>Analysis of 21 Apiospora genomes using comparative genomics revels a genus with tremendous synthesis potential of carbohydrate active enzymes and secondary metabolites.</title>
        <authorList>
            <person name="Sorensen T."/>
        </authorList>
    </citation>
    <scope>NUCLEOTIDE SEQUENCE [LARGE SCALE GENOMIC DNA]</scope>
    <source>
        <strain evidence="2 3">CBS 83171</strain>
    </source>
</reference>
<feature type="region of interest" description="Disordered" evidence="1">
    <location>
        <begin position="1"/>
        <end position="29"/>
    </location>
</feature>
<dbReference type="Proteomes" id="UP001446871">
    <property type="component" value="Unassembled WGS sequence"/>
</dbReference>